<dbReference type="Proteomes" id="UP000307720">
    <property type="component" value="Unassembled WGS sequence"/>
</dbReference>
<organism evidence="1 2">
    <name type="scientific">Hominisplanchenecus murintestinalis</name>
    <dbReference type="NCBI Taxonomy" id="2941517"/>
    <lineage>
        <taxon>Bacteria</taxon>
        <taxon>Bacillati</taxon>
        <taxon>Bacillota</taxon>
        <taxon>Clostridia</taxon>
        <taxon>Lachnospirales</taxon>
        <taxon>Lachnospiraceae</taxon>
        <taxon>Hominisplanchenecus</taxon>
    </lineage>
</organism>
<protein>
    <submittedName>
        <fullName evidence="1">Uncharacterized protein</fullName>
    </submittedName>
</protein>
<evidence type="ECO:0000313" key="2">
    <source>
        <dbReference type="Proteomes" id="UP000307720"/>
    </source>
</evidence>
<comment type="caution">
    <text evidence="1">The sequence shown here is derived from an EMBL/GenBank/DDBJ whole genome shotgun (WGS) entry which is preliminary data.</text>
</comment>
<keyword evidence="2" id="KW-1185">Reference proteome</keyword>
<name>A0AC61R3Y2_9FIRM</name>
<gene>
    <name evidence="1" type="ORF">E5357_02660</name>
</gene>
<proteinExistence type="predicted"/>
<evidence type="ECO:0000313" key="1">
    <source>
        <dbReference type="EMBL" id="TGY00420.1"/>
    </source>
</evidence>
<accession>A0AC61R3Y2</accession>
<dbReference type="EMBL" id="SRZB01000002">
    <property type="protein sequence ID" value="TGY00420.1"/>
    <property type="molecule type" value="Genomic_DNA"/>
</dbReference>
<reference evidence="1" key="1">
    <citation type="submission" date="2019-04" db="EMBL/GenBank/DDBJ databases">
        <title>Microbes associate with the intestines of laboratory mice.</title>
        <authorList>
            <person name="Navarre W."/>
            <person name="Wong E."/>
            <person name="Huang K."/>
            <person name="Tropini C."/>
            <person name="Ng K."/>
            <person name="Yu B."/>
        </authorList>
    </citation>
    <scope>NUCLEOTIDE SEQUENCE</scope>
    <source>
        <strain evidence="1">NM72_1-8</strain>
    </source>
</reference>
<sequence>MAKKTNKTAHVLNLLTKSPAAQDEGSAEENKIPAENQAAAPVAAAATVTVVDESGNEQLEKSILEQLENEVSQADSAEVKPAPAAKAKIPAAKEEVSMPEPEISMGQTEIPAVKEEVSASPTETPAAQPEAPVIKEEASVPERTEMPTVTAEGKTADVEAKEEAAPEKTAVKESSFINVMEELLKRQDINKYMEQYKVCRCERCRADVEALTLTRLPAKYVAAKSGFGTSGMNYYENKYKIRILTEIIRSCVAVREHPRHD</sequence>